<dbReference type="CDD" id="cd01556">
    <property type="entry name" value="EPSP_synthase"/>
    <property type="match status" value="1"/>
</dbReference>
<evidence type="ECO:0000313" key="4">
    <source>
        <dbReference type="Proteomes" id="UP000886818"/>
    </source>
</evidence>
<comment type="similarity">
    <text evidence="1">Belongs to the EPSP synthase family.</text>
</comment>
<feature type="binding site" evidence="1">
    <location>
        <position position="313"/>
    </location>
    <ligand>
        <name>3-phosphoshikimate</name>
        <dbReference type="ChEBI" id="CHEBI:145989"/>
    </ligand>
</feature>
<comment type="caution">
    <text evidence="1">Lacks conserved residue(s) required for the propagation of feature annotation.</text>
</comment>
<dbReference type="InterPro" id="IPR023193">
    <property type="entry name" value="EPSP_synthase_CS"/>
</dbReference>
<keyword evidence="1 3" id="KW-0808">Transferase</keyword>
<dbReference type="PANTHER" id="PTHR21090:SF5">
    <property type="entry name" value="PENTAFUNCTIONAL AROM POLYPEPTIDE"/>
    <property type="match status" value="1"/>
</dbReference>
<proteinExistence type="inferred from homology"/>
<keyword evidence="1" id="KW-0028">Amino-acid biosynthesis</keyword>
<dbReference type="InterPro" id="IPR001986">
    <property type="entry name" value="Enolpyruvate_Tfrase_dom"/>
</dbReference>
<dbReference type="PIRSF" id="PIRSF000505">
    <property type="entry name" value="EPSPS"/>
    <property type="match status" value="1"/>
</dbReference>
<dbReference type="EC" id="2.5.1.19" evidence="1"/>
<feature type="binding site" evidence="1">
    <location>
        <position position="24"/>
    </location>
    <ligand>
        <name>3-phosphoshikimate</name>
        <dbReference type="ChEBI" id="CHEBI:145989"/>
    </ligand>
</feature>
<sequence>MMCVKSVEIIPSPLKGNVKIPPSKSLSHRAIICAGLSEGESHIENIAFSDDIIATLEAMKSFGIIARNSEIDIDGICSVYIKGKGKLELLRNQIDCKESGSTIRFLIPMAGLLGEKVTYTGRGKLVERPLDAYYKIFEEQDIAYYNHEGKLPLSVEGILKPGIFNMKGNVSSQFITGLLFVLPILHKDSKIIITTELESKGYVDLTLDILKKFSIYVENNNYKEFYIKGNQKYKPTEYRVEGDFSQAAFFIVAGILGDEVVCKDLNVASLQADKAILDIAKKMGAKLCVSDDFIKVEKSNTKGIIIDVSQCPDLVPILSVLGALSKGTTKIVNAARVRIKESDRLKAMATELNKLGADVKELTDGLEIHGKEQLNGGIVDSWNDHRIAMALAIASIKCTGPVIIKNSDAVKKSYPRFWKDFEKLGGKINERYMGK</sequence>
<feature type="active site" description="Proton acceptor" evidence="1">
    <location>
        <position position="313"/>
    </location>
</feature>
<feature type="binding site" evidence="1">
    <location>
        <position position="172"/>
    </location>
    <ligand>
        <name>3-phosphoshikimate</name>
        <dbReference type="ChEBI" id="CHEBI:145989"/>
    </ligand>
</feature>
<feature type="binding site" evidence="1">
    <location>
        <position position="24"/>
    </location>
    <ligand>
        <name>phosphoenolpyruvate</name>
        <dbReference type="ChEBI" id="CHEBI:58702"/>
    </ligand>
</feature>
<feature type="binding site" evidence="1">
    <location>
        <position position="29"/>
    </location>
    <ligand>
        <name>3-phosphoshikimate</name>
        <dbReference type="ChEBI" id="CHEBI:145989"/>
    </ligand>
</feature>
<dbReference type="EMBL" id="CP078093">
    <property type="protein sequence ID" value="QXM05609.1"/>
    <property type="molecule type" value="Genomic_DNA"/>
</dbReference>
<feature type="binding site" evidence="1">
    <location>
        <position position="412"/>
    </location>
    <ligand>
        <name>phosphoenolpyruvate</name>
        <dbReference type="ChEBI" id="CHEBI:58702"/>
    </ligand>
</feature>
<organism evidence="3 4">
    <name type="scientific">Crassaminicella indica</name>
    <dbReference type="NCBI Taxonomy" id="2855394"/>
    <lineage>
        <taxon>Bacteria</taxon>
        <taxon>Bacillati</taxon>
        <taxon>Bacillota</taxon>
        <taxon>Clostridia</taxon>
        <taxon>Eubacteriales</taxon>
        <taxon>Clostridiaceae</taxon>
        <taxon>Crassaminicella</taxon>
    </lineage>
</organism>
<feature type="binding site" evidence="1">
    <location>
        <position position="128"/>
    </location>
    <ligand>
        <name>phosphoenolpyruvate</name>
        <dbReference type="ChEBI" id="CHEBI:58702"/>
    </ligand>
</feature>
<feature type="binding site" evidence="1">
    <location>
        <position position="173"/>
    </location>
    <ligand>
        <name>3-phosphoshikimate</name>
        <dbReference type="ChEBI" id="CHEBI:145989"/>
    </ligand>
</feature>
<comment type="subunit">
    <text evidence="1">Monomer.</text>
</comment>
<dbReference type="GO" id="GO:0003866">
    <property type="term" value="F:3-phosphoshikimate 1-carboxyvinyltransferase activity"/>
    <property type="evidence" value="ECO:0007669"/>
    <property type="project" value="UniProtKB-EC"/>
</dbReference>
<dbReference type="NCBIfam" id="TIGR01356">
    <property type="entry name" value="aroA"/>
    <property type="match status" value="1"/>
</dbReference>
<feature type="binding site" evidence="1">
    <location>
        <position position="25"/>
    </location>
    <ligand>
        <name>3-phosphoshikimate</name>
        <dbReference type="ChEBI" id="CHEBI:145989"/>
    </ligand>
</feature>
<dbReference type="HAMAP" id="MF_00210">
    <property type="entry name" value="EPSP_synth"/>
    <property type="match status" value="1"/>
</dbReference>
<gene>
    <name evidence="1 3" type="primary">aroA</name>
    <name evidence="3" type="ORF">KVH43_09520</name>
</gene>
<feature type="binding site" evidence="1">
    <location>
        <position position="100"/>
    </location>
    <ligand>
        <name>phosphoenolpyruvate</name>
        <dbReference type="ChEBI" id="CHEBI:58702"/>
    </ligand>
</feature>
<dbReference type="PANTHER" id="PTHR21090">
    <property type="entry name" value="AROM/DEHYDROQUINATE SYNTHASE"/>
    <property type="match status" value="1"/>
</dbReference>
<feature type="binding site" evidence="1">
    <location>
        <position position="386"/>
    </location>
    <ligand>
        <name>phosphoenolpyruvate</name>
        <dbReference type="ChEBI" id="CHEBI:58702"/>
    </ligand>
</feature>
<keyword evidence="4" id="KW-1185">Reference proteome</keyword>
<evidence type="ECO:0000256" key="1">
    <source>
        <dbReference type="HAMAP-Rule" id="MF_00210"/>
    </source>
</evidence>
<feature type="binding site" evidence="1">
    <location>
        <position position="171"/>
    </location>
    <ligand>
        <name>3-phosphoshikimate</name>
        <dbReference type="ChEBI" id="CHEBI:145989"/>
    </ligand>
</feature>
<keyword evidence="1" id="KW-0057">Aromatic amino acid biosynthesis</keyword>
<dbReference type="InterPro" id="IPR006264">
    <property type="entry name" value="EPSP_synthase"/>
</dbReference>
<comment type="function">
    <text evidence="1">Catalyzes the transfer of the enolpyruvyl moiety of phosphoenolpyruvate (PEP) to the 5-hydroxyl of shikimate-3-phosphate (S3P) to produce enolpyruvyl shikimate-3-phosphate and inorganic phosphate.</text>
</comment>
<evidence type="ECO:0000313" key="3">
    <source>
        <dbReference type="EMBL" id="QXM05609.1"/>
    </source>
</evidence>
<comment type="catalytic activity">
    <reaction evidence="1">
        <text>3-phosphoshikimate + phosphoenolpyruvate = 5-O-(1-carboxyvinyl)-3-phosphoshikimate + phosphate</text>
        <dbReference type="Rhea" id="RHEA:21256"/>
        <dbReference type="ChEBI" id="CHEBI:43474"/>
        <dbReference type="ChEBI" id="CHEBI:57701"/>
        <dbReference type="ChEBI" id="CHEBI:58702"/>
        <dbReference type="ChEBI" id="CHEBI:145989"/>
        <dbReference type="EC" id="2.5.1.19"/>
    </reaction>
</comment>
<feature type="binding site" evidence="1">
    <location>
        <position position="173"/>
    </location>
    <ligand>
        <name>phosphoenolpyruvate</name>
        <dbReference type="ChEBI" id="CHEBI:58702"/>
    </ligand>
</feature>
<reference evidence="3" key="1">
    <citation type="submission" date="2021-07" db="EMBL/GenBank/DDBJ databases">
        <title>Complete genome sequence of Crassaminicella sp. 143-21, isolated from a deep-sea hydrothermal vent.</title>
        <authorList>
            <person name="Li X."/>
        </authorList>
    </citation>
    <scope>NUCLEOTIDE SEQUENCE</scope>
    <source>
        <strain evidence="3">143-21</strain>
    </source>
</reference>
<name>A0ABX8R9A5_9CLOT</name>
<protein>
    <recommendedName>
        <fullName evidence="1">3-phosphoshikimate 1-carboxyvinyltransferase</fullName>
        <ecNumber evidence="1">2.5.1.19</ecNumber>
    </recommendedName>
    <alternativeName>
        <fullName evidence="1">5-enolpyruvylshikimate-3-phosphate synthase</fullName>
        <shortName evidence="1">EPSP synthase</shortName>
        <shortName evidence="1">EPSPS</shortName>
    </alternativeName>
</protein>
<comment type="subcellular location">
    <subcellularLocation>
        <location evidence="1">Cytoplasm</location>
    </subcellularLocation>
</comment>
<feature type="binding site" evidence="1">
    <location>
        <position position="199"/>
    </location>
    <ligand>
        <name>3-phosphoshikimate</name>
        <dbReference type="ChEBI" id="CHEBI:145989"/>
    </ligand>
</feature>
<feature type="binding site" evidence="1">
    <location>
        <position position="344"/>
    </location>
    <ligand>
        <name>phosphoenolpyruvate</name>
        <dbReference type="ChEBI" id="CHEBI:58702"/>
    </ligand>
</feature>
<feature type="domain" description="Enolpyruvate transferase" evidence="2">
    <location>
        <begin position="11"/>
        <end position="420"/>
    </location>
</feature>
<dbReference type="Pfam" id="PF00275">
    <property type="entry name" value="EPSP_synthase"/>
    <property type="match status" value="1"/>
</dbReference>
<accession>A0ABX8R9A5</accession>
<dbReference type="Proteomes" id="UP000886818">
    <property type="component" value="Chromosome"/>
</dbReference>
<comment type="pathway">
    <text evidence="1">Metabolic intermediate biosynthesis; chorismate biosynthesis; chorismate from D-erythrose 4-phosphate and phosphoenolpyruvate: step 6/7.</text>
</comment>
<feature type="binding site" evidence="1">
    <location>
        <position position="340"/>
    </location>
    <ligand>
        <name>3-phosphoshikimate</name>
        <dbReference type="ChEBI" id="CHEBI:145989"/>
    </ligand>
</feature>
<keyword evidence="1" id="KW-0963">Cytoplasm</keyword>
<evidence type="ECO:0000259" key="2">
    <source>
        <dbReference type="Pfam" id="PF00275"/>
    </source>
</evidence>
<dbReference type="PROSITE" id="PS00885">
    <property type="entry name" value="EPSP_SYNTHASE_2"/>
    <property type="match status" value="1"/>
</dbReference>